<evidence type="ECO:0000256" key="7">
    <source>
        <dbReference type="ARBA" id="ARBA00022777"/>
    </source>
</evidence>
<comment type="subcellular location">
    <subcellularLocation>
        <location evidence="2">Membrane</location>
    </subcellularLocation>
</comment>
<dbReference type="PIRSF" id="PIRSF037347">
    <property type="entry name" value="STHK_CHASE2_PAS_prd"/>
    <property type="match status" value="1"/>
</dbReference>
<evidence type="ECO:0000256" key="8">
    <source>
        <dbReference type="ARBA" id="ARBA00022840"/>
    </source>
</evidence>
<dbReference type="Pfam" id="PF02518">
    <property type="entry name" value="HATPase_c"/>
    <property type="match status" value="1"/>
</dbReference>
<keyword evidence="9" id="KW-0902">Two-component regulatory system</keyword>
<dbReference type="PANTHER" id="PTHR42878:SF7">
    <property type="entry name" value="SENSOR HISTIDINE KINASE GLRK"/>
    <property type="match status" value="1"/>
</dbReference>
<dbReference type="InterPro" id="IPR007890">
    <property type="entry name" value="CHASE2"/>
</dbReference>
<dbReference type="Gene3D" id="3.30.450.20">
    <property type="entry name" value="PAS domain"/>
    <property type="match status" value="1"/>
</dbReference>
<evidence type="ECO:0000313" key="12">
    <source>
        <dbReference type="EMBL" id="VWC09166.1"/>
    </source>
</evidence>
<evidence type="ECO:0000256" key="1">
    <source>
        <dbReference type="ARBA" id="ARBA00000085"/>
    </source>
</evidence>
<dbReference type="EC" id="2.7.13.3" evidence="3"/>
<dbReference type="Gene3D" id="3.30.565.10">
    <property type="entry name" value="Histidine kinase-like ATPase, C-terminal domain"/>
    <property type="match status" value="1"/>
</dbReference>
<keyword evidence="7 12" id="KW-0418">Kinase</keyword>
<dbReference type="SUPFAM" id="SSF47384">
    <property type="entry name" value="Homodimeric domain of signal transducing histidine kinase"/>
    <property type="match status" value="1"/>
</dbReference>
<evidence type="ECO:0000256" key="9">
    <source>
        <dbReference type="ARBA" id="ARBA00023012"/>
    </source>
</evidence>
<reference evidence="12 13" key="1">
    <citation type="submission" date="2019-09" db="EMBL/GenBank/DDBJ databases">
        <authorList>
            <person name="Depoorter E."/>
        </authorList>
    </citation>
    <scope>NUCLEOTIDE SEQUENCE [LARGE SCALE GENOMIC DNA]</scope>
    <source>
        <strain evidence="12">LMG 30113</strain>
    </source>
</reference>
<dbReference type="InterPro" id="IPR004358">
    <property type="entry name" value="Sig_transdc_His_kin-like_C"/>
</dbReference>
<dbReference type="CDD" id="cd00075">
    <property type="entry name" value="HATPase"/>
    <property type="match status" value="1"/>
</dbReference>
<dbReference type="GO" id="GO:0016020">
    <property type="term" value="C:membrane"/>
    <property type="evidence" value="ECO:0007669"/>
    <property type="project" value="UniProtKB-SubCell"/>
</dbReference>
<dbReference type="Proteomes" id="UP000494330">
    <property type="component" value="Unassembled WGS sequence"/>
</dbReference>
<dbReference type="SMART" id="SM01080">
    <property type="entry name" value="CHASE2"/>
    <property type="match status" value="1"/>
</dbReference>
<feature type="domain" description="Histidine kinase" evidence="11">
    <location>
        <begin position="583"/>
        <end position="809"/>
    </location>
</feature>
<name>A0A6J5EH65_9BURK</name>
<evidence type="ECO:0000256" key="4">
    <source>
        <dbReference type="ARBA" id="ARBA00022553"/>
    </source>
</evidence>
<dbReference type="InterPro" id="IPR036097">
    <property type="entry name" value="HisK_dim/P_sf"/>
</dbReference>
<keyword evidence="10" id="KW-1133">Transmembrane helix</keyword>
<dbReference type="Gene3D" id="1.10.287.130">
    <property type="match status" value="1"/>
</dbReference>
<evidence type="ECO:0000256" key="3">
    <source>
        <dbReference type="ARBA" id="ARBA00012438"/>
    </source>
</evidence>
<dbReference type="InterPro" id="IPR003661">
    <property type="entry name" value="HisK_dim/P_dom"/>
</dbReference>
<protein>
    <recommendedName>
        <fullName evidence="3">histidine kinase</fullName>
        <ecNumber evidence="3">2.7.13.3</ecNumber>
    </recommendedName>
</protein>
<dbReference type="GO" id="GO:0007234">
    <property type="term" value="P:osmosensory signaling via phosphorelay pathway"/>
    <property type="evidence" value="ECO:0007669"/>
    <property type="project" value="TreeGrafter"/>
</dbReference>
<dbReference type="InterPro" id="IPR005467">
    <property type="entry name" value="His_kinase_dom"/>
</dbReference>
<dbReference type="SMART" id="SM00387">
    <property type="entry name" value="HATPase_c"/>
    <property type="match status" value="1"/>
</dbReference>
<keyword evidence="10" id="KW-0472">Membrane</keyword>
<dbReference type="GO" id="GO:0005524">
    <property type="term" value="F:ATP binding"/>
    <property type="evidence" value="ECO:0007669"/>
    <property type="project" value="UniProtKB-KW"/>
</dbReference>
<comment type="catalytic activity">
    <reaction evidence="1">
        <text>ATP + protein L-histidine = ADP + protein N-phospho-L-histidine.</text>
        <dbReference type="EC" id="2.7.13.3"/>
    </reaction>
</comment>
<dbReference type="GO" id="GO:0000156">
    <property type="term" value="F:phosphorelay response regulator activity"/>
    <property type="evidence" value="ECO:0007669"/>
    <property type="project" value="TreeGrafter"/>
</dbReference>
<keyword evidence="6" id="KW-0547">Nucleotide-binding</keyword>
<evidence type="ECO:0000256" key="5">
    <source>
        <dbReference type="ARBA" id="ARBA00022679"/>
    </source>
</evidence>
<keyword evidence="13" id="KW-1185">Reference proteome</keyword>
<dbReference type="PROSITE" id="PS50109">
    <property type="entry name" value="HIS_KIN"/>
    <property type="match status" value="1"/>
</dbReference>
<organism evidence="12 13">
    <name type="scientific">Burkholderia paludis</name>
    <dbReference type="NCBI Taxonomy" id="1506587"/>
    <lineage>
        <taxon>Bacteria</taxon>
        <taxon>Pseudomonadati</taxon>
        <taxon>Pseudomonadota</taxon>
        <taxon>Betaproteobacteria</taxon>
        <taxon>Burkholderiales</taxon>
        <taxon>Burkholderiaceae</taxon>
        <taxon>Burkholderia</taxon>
        <taxon>Burkholderia cepacia complex</taxon>
    </lineage>
</organism>
<feature type="transmembrane region" description="Helical" evidence="10">
    <location>
        <begin position="385"/>
        <end position="403"/>
    </location>
</feature>
<evidence type="ECO:0000256" key="6">
    <source>
        <dbReference type="ARBA" id="ARBA00022741"/>
    </source>
</evidence>
<dbReference type="CDD" id="cd00130">
    <property type="entry name" value="PAS"/>
    <property type="match status" value="1"/>
</dbReference>
<dbReference type="AlphaFoldDB" id="A0A6J5EH65"/>
<feature type="transmembrane region" description="Helical" evidence="10">
    <location>
        <begin position="332"/>
        <end position="350"/>
    </location>
</feature>
<keyword evidence="10" id="KW-0812">Transmembrane</keyword>
<dbReference type="InterPro" id="IPR017181">
    <property type="entry name" value="Sig_transdc_His_kin_CHASE2"/>
</dbReference>
<accession>A0A6J5EH65</accession>
<dbReference type="GO" id="GO:0030295">
    <property type="term" value="F:protein kinase activator activity"/>
    <property type="evidence" value="ECO:0007669"/>
    <property type="project" value="TreeGrafter"/>
</dbReference>
<keyword evidence="5" id="KW-0808">Transferase</keyword>
<sequence length="813" mass="87387">MGRRFVVECLLIALLIPPLLWWLHGAPGVRIVDAMLYDRIMSRRQVAPSPDILIVGIDARSLAAIGPWPWPRSVHARLLDTLARDGAARVLLGTFLDSASDEDDDRQLASSMARLPVYLPMRVATGLSAIADGTPAFVPPLPLFARSAAGTGHANVAVDGNGLSRWMFMREGPPGRLEPYVGARLVDRADAEPTPPAAAAAPAAPAALVTFAGLAVPTPPVAPAALAVSADHGDPTASGDAWIRQAPFGFPLAQPLHGWRTVSYLSLLRGQVPAAFVRGKLVLVGALEDARLERPVSIGTPHGVASLSGIELQAAAIDALRHDRTVRPLSRAAFAGWASLPVWIALLLFLPAARYGWAVVLTMSGLWLVVCLTLVIWAYVWVPPLPTLLGIAVAYFLWSWRRLSAFFHFFGRRIALLNALPAGAFEPADRPPTHAWDHVASRMAELDAAIDRIARIKTMLDVSISQMPVAVLVCLDDGTITQSNDAARRLLESPGEPGAPLDGRNLSSVLRGFDAPAPHASSAGVRWFDTLQHEYVTRRDHAFSPRIAALDGHGGEPRRWMVALHDVTNEHRLEREREQWIGYISHDLRTPQINIISLLNLHAAGAAPPDARGLVDGVRRETERSIRLADSILDLVTARSSRYRFELAPVASIMLDAVDQVWATASARGVAIDLHIADDDTALHADGALLTRAFVNLLHNAIRHSAPGTTIDLCAAVDEDASPPRLHVAVRDEGEGMAPERAAGLFDGPAGRFAARMQEDGPLTRHEIRSHGMGLAIVAEVVARHGGCITAFSRPGHGATFLLAFPLPGAPAR</sequence>
<dbReference type="PRINTS" id="PR00344">
    <property type="entry name" value="BCTRLSENSOR"/>
</dbReference>
<keyword evidence="8" id="KW-0067">ATP-binding</keyword>
<proteinExistence type="predicted"/>
<evidence type="ECO:0000259" key="11">
    <source>
        <dbReference type="PROSITE" id="PS50109"/>
    </source>
</evidence>
<dbReference type="SMART" id="SM00388">
    <property type="entry name" value="HisKA"/>
    <property type="match status" value="1"/>
</dbReference>
<dbReference type="InterPro" id="IPR003594">
    <property type="entry name" value="HATPase_dom"/>
</dbReference>
<gene>
    <name evidence="12" type="ORF">BPA30113_05134</name>
</gene>
<dbReference type="RefSeq" id="WP_034198499.1">
    <property type="nucleotide sequence ID" value="NZ_CABVQD010000022.1"/>
</dbReference>
<dbReference type="PANTHER" id="PTHR42878">
    <property type="entry name" value="TWO-COMPONENT HISTIDINE KINASE"/>
    <property type="match status" value="1"/>
</dbReference>
<evidence type="ECO:0000256" key="10">
    <source>
        <dbReference type="SAM" id="Phobius"/>
    </source>
</evidence>
<keyword evidence="4" id="KW-0597">Phosphoprotein</keyword>
<feature type="transmembrane region" description="Helical" evidence="10">
    <location>
        <begin position="357"/>
        <end position="379"/>
    </location>
</feature>
<dbReference type="CDD" id="cd00082">
    <property type="entry name" value="HisKA"/>
    <property type="match status" value="1"/>
</dbReference>
<dbReference type="GO" id="GO:0000155">
    <property type="term" value="F:phosphorelay sensor kinase activity"/>
    <property type="evidence" value="ECO:0007669"/>
    <property type="project" value="InterPro"/>
</dbReference>
<dbReference type="InterPro" id="IPR000014">
    <property type="entry name" value="PAS"/>
</dbReference>
<dbReference type="Pfam" id="PF05226">
    <property type="entry name" value="CHASE2"/>
    <property type="match status" value="1"/>
</dbReference>
<evidence type="ECO:0000256" key="2">
    <source>
        <dbReference type="ARBA" id="ARBA00004370"/>
    </source>
</evidence>
<dbReference type="EMBL" id="CABVQD010000022">
    <property type="protein sequence ID" value="VWC09166.1"/>
    <property type="molecule type" value="Genomic_DNA"/>
</dbReference>
<dbReference type="InterPro" id="IPR036890">
    <property type="entry name" value="HATPase_C_sf"/>
</dbReference>
<dbReference type="InterPro" id="IPR050351">
    <property type="entry name" value="BphY/WalK/GraS-like"/>
</dbReference>
<evidence type="ECO:0000313" key="13">
    <source>
        <dbReference type="Proteomes" id="UP000494330"/>
    </source>
</evidence>
<dbReference type="SUPFAM" id="SSF55874">
    <property type="entry name" value="ATPase domain of HSP90 chaperone/DNA topoisomerase II/histidine kinase"/>
    <property type="match status" value="1"/>
</dbReference>